<evidence type="ECO:0000313" key="2">
    <source>
        <dbReference type="Proteomes" id="UP000234323"/>
    </source>
</evidence>
<accession>A0A2I1GTR0</accession>
<comment type="caution">
    <text evidence="1">The sequence shown here is derived from an EMBL/GenBank/DDBJ whole genome shotgun (WGS) entry which is preliminary data.</text>
</comment>
<keyword evidence="2" id="KW-1185">Reference proteome</keyword>
<sequence>MFIRNDFEVDIEKNKSISKLKEAINWLSRLEKAPVFDNFPQTNSSYEKSQINHKIASTKNPTCNKKSQIVEPPVSTATSSREQESLVELAITQQEVCDPESFKWTVNIEHVALEGFKDSILKNKQPVLEYDGAVLNMLKIGQSNQDLLRRMAIVLHHSGPVMRRS</sequence>
<gene>
    <name evidence="1" type="ORF">RhiirA4_466231</name>
</gene>
<proteinExistence type="predicted"/>
<reference evidence="1 2" key="1">
    <citation type="submission" date="2015-10" db="EMBL/GenBank/DDBJ databases">
        <title>Genome analyses suggest a sexual origin of heterokaryosis in a supposedly ancient asexual fungus.</title>
        <authorList>
            <person name="Ropars J."/>
            <person name="Sedzielewska K."/>
            <person name="Noel J."/>
            <person name="Charron P."/>
            <person name="Farinelli L."/>
            <person name="Marton T."/>
            <person name="Kruger M."/>
            <person name="Pelin A."/>
            <person name="Brachmann A."/>
            <person name="Corradi N."/>
        </authorList>
    </citation>
    <scope>NUCLEOTIDE SEQUENCE [LARGE SCALE GENOMIC DNA]</scope>
    <source>
        <strain evidence="1 2">A4</strain>
    </source>
</reference>
<name>A0A2I1GTR0_9GLOM</name>
<dbReference type="AlphaFoldDB" id="A0A2I1GTR0"/>
<evidence type="ECO:0000313" key="1">
    <source>
        <dbReference type="EMBL" id="PKY50006.1"/>
    </source>
</evidence>
<protein>
    <submittedName>
        <fullName evidence="1">Uncharacterized protein</fullName>
    </submittedName>
</protein>
<organism evidence="1 2">
    <name type="scientific">Rhizophagus irregularis</name>
    <dbReference type="NCBI Taxonomy" id="588596"/>
    <lineage>
        <taxon>Eukaryota</taxon>
        <taxon>Fungi</taxon>
        <taxon>Fungi incertae sedis</taxon>
        <taxon>Mucoromycota</taxon>
        <taxon>Glomeromycotina</taxon>
        <taxon>Glomeromycetes</taxon>
        <taxon>Glomerales</taxon>
        <taxon>Glomeraceae</taxon>
        <taxon>Rhizophagus</taxon>
    </lineage>
</organism>
<dbReference type="Proteomes" id="UP000234323">
    <property type="component" value="Unassembled WGS sequence"/>
</dbReference>
<dbReference type="VEuPathDB" id="FungiDB:FUN_002410"/>
<dbReference type="EMBL" id="LLXI01000811">
    <property type="protein sequence ID" value="PKY50006.1"/>
    <property type="molecule type" value="Genomic_DNA"/>
</dbReference>